<name>A0A1W1YJS5_9BURK</name>
<dbReference type="InterPro" id="IPR019401">
    <property type="entry name" value="Znf_CHCC"/>
</dbReference>
<protein>
    <submittedName>
        <fullName evidence="2">Uncharacterized conserved protein, contains Zn-finger domain</fullName>
    </submittedName>
</protein>
<dbReference type="RefSeq" id="WP_084282852.1">
    <property type="nucleotide sequence ID" value="NZ_FWXJ01000003.1"/>
</dbReference>
<dbReference type="EMBL" id="FWXJ01000003">
    <property type="protein sequence ID" value="SMC36425.1"/>
    <property type="molecule type" value="Genomic_DNA"/>
</dbReference>
<gene>
    <name evidence="2" type="ORF">SAMN06296008_103131</name>
</gene>
<dbReference type="Proteomes" id="UP000192708">
    <property type="component" value="Unassembled WGS sequence"/>
</dbReference>
<dbReference type="OrthoDB" id="9806844at2"/>
<dbReference type="AlphaFoldDB" id="A0A1W1YJS5"/>
<keyword evidence="3" id="KW-1185">Reference proteome</keyword>
<dbReference type="Gene3D" id="2.60.260.40">
    <property type="entry name" value="q5lls5 like domains"/>
    <property type="match status" value="1"/>
</dbReference>
<accession>A0A1W1YJS5</accession>
<feature type="domain" description="Zinc finger CHCC-type" evidence="1">
    <location>
        <begin position="19"/>
        <end position="52"/>
    </location>
</feature>
<sequence length="62" mass="6760">MAKNMNPIEVGASDLPLHCPTNQTPTWNLHPKVFLDIAHTGEAKCPYCGTSYRLKAGVKVGH</sequence>
<dbReference type="STRING" id="1938817.SAMN06296008_103131"/>
<organism evidence="2 3">
    <name type="scientific">Polynucleobacter kasalickyi</name>
    <dbReference type="NCBI Taxonomy" id="1938817"/>
    <lineage>
        <taxon>Bacteria</taxon>
        <taxon>Pseudomonadati</taxon>
        <taxon>Pseudomonadota</taxon>
        <taxon>Betaproteobacteria</taxon>
        <taxon>Burkholderiales</taxon>
        <taxon>Burkholderiaceae</taxon>
        <taxon>Polynucleobacter</taxon>
    </lineage>
</organism>
<dbReference type="Pfam" id="PF10276">
    <property type="entry name" value="zf-CHCC"/>
    <property type="match status" value="1"/>
</dbReference>
<evidence type="ECO:0000313" key="3">
    <source>
        <dbReference type="Proteomes" id="UP000192708"/>
    </source>
</evidence>
<evidence type="ECO:0000313" key="2">
    <source>
        <dbReference type="EMBL" id="SMC36425.1"/>
    </source>
</evidence>
<proteinExistence type="predicted"/>
<reference evidence="2 3" key="1">
    <citation type="submission" date="2017-04" db="EMBL/GenBank/DDBJ databases">
        <authorList>
            <person name="Afonso C.L."/>
            <person name="Miller P.J."/>
            <person name="Scott M.A."/>
            <person name="Spackman E."/>
            <person name="Goraichik I."/>
            <person name="Dimitrov K.M."/>
            <person name="Suarez D.L."/>
            <person name="Swayne D.E."/>
        </authorList>
    </citation>
    <scope>NUCLEOTIDE SEQUENCE [LARGE SCALE GENOMIC DNA]</scope>
    <source>
        <strain evidence="2 3">VK13</strain>
    </source>
</reference>
<evidence type="ECO:0000259" key="1">
    <source>
        <dbReference type="Pfam" id="PF10276"/>
    </source>
</evidence>